<evidence type="ECO:0000313" key="3">
    <source>
        <dbReference type="Proteomes" id="UP001152484"/>
    </source>
</evidence>
<gene>
    <name evidence="2" type="ORF">CEURO_LOCUS9414</name>
</gene>
<keyword evidence="3" id="KW-1185">Reference proteome</keyword>
<feature type="compositionally biased region" description="Pro residues" evidence="1">
    <location>
        <begin position="17"/>
        <end position="29"/>
    </location>
</feature>
<comment type="caution">
    <text evidence="2">The sequence shown here is derived from an EMBL/GenBank/DDBJ whole genome shotgun (WGS) entry which is preliminary data.</text>
</comment>
<evidence type="ECO:0000313" key="2">
    <source>
        <dbReference type="EMBL" id="CAH9085928.1"/>
    </source>
</evidence>
<name>A0A9P0Z4G4_CUSEU</name>
<feature type="compositionally biased region" description="Polar residues" evidence="1">
    <location>
        <begin position="55"/>
        <end position="64"/>
    </location>
</feature>
<evidence type="ECO:0008006" key="4">
    <source>
        <dbReference type="Google" id="ProtNLM"/>
    </source>
</evidence>
<sequence>MTGAQTHAARNPTAVTAPPPSQVHPPLQRPPISQAPHPQVQPLLSSHDAGFASSIDTASSSAVPPTTLPSLPPHAVQPPWSPLVASLRHRLFEIPAFDSYRLFNVPEPSSWTLTTALPPPPSLASPASDVGVLLAPLCGLTFSGQPGVSPLPQALHPVAAGNTPPSTSLAALSSQLVFSTPNVTNIVTTQLSDVEDYLPWRTHFESFLVSHILLGIVDGSIRVPSPTVVDTARREVPNKDYHHWLKIDQTVRSWLFGTLARDILMEVYDLKFSYLNWERLETRFMSACFARSIELKRSLSHVKKKDSQTMDQYLL</sequence>
<reference evidence="2" key="1">
    <citation type="submission" date="2022-07" db="EMBL/GenBank/DDBJ databases">
        <authorList>
            <person name="Macas J."/>
            <person name="Novak P."/>
            <person name="Neumann P."/>
        </authorList>
    </citation>
    <scope>NUCLEOTIDE SEQUENCE</scope>
</reference>
<evidence type="ECO:0000256" key="1">
    <source>
        <dbReference type="SAM" id="MobiDB-lite"/>
    </source>
</evidence>
<feature type="region of interest" description="Disordered" evidence="1">
    <location>
        <begin position="55"/>
        <end position="74"/>
    </location>
</feature>
<proteinExistence type="predicted"/>
<dbReference type="AlphaFoldDB" id="A0A9P0Z4G4"/>
<dbReference type="EMBL" id="CAMAPE010000019">
    <property type="protein sequence ID" value="CAH9085928.1"/>
    <property type="molecule type" value="Genomic_DNA"/>
</dbReference>
<dbReference type="Proteomes" id="UP001152484">
    <property type="component" value="Unassembled WGS sequence"/>
</dbReference>
<organism evidence="2 3">
    <name type="scientific">Cuscuta europaea</name>
    <name type="common">European dodder</name>
    <dbReference type="NCBI Taxonomy" id="41803"/>
    <lineage>
        <taxon>Eukaryota</taxon>
        <taxon>Viridiplantae</taxon>
        <taxon>Streptophyta</taxon>
        <taxon>Embryophyta</taxon>
        <taxon>Tracheophyta</taxon>
        <taxon>Spermatophyta</taxon>
        <taxon>Magnoliopsida</taxon>
        <taxon>eudicotyledons</taxon>
        <taxon>Gunneridae</taxon>
        <taxon>Pentapetalae</taxon>
        <taxon>asterids</taxon>
        <taxon>lamiids</taxon>
        <taxon>Solanales</taxon>
        <taxon>Convolvulaceae</taxon>
        <taxon>Cuscuteae</taxon>
        <taxon>Cuscuta</taxon>
        <taxon>Cuscuta subgen. Cuscuta</taxon>
    </lineage>
</organism>
<feature type="region of interest" description="Disordered" evidence="1">
    <location>
        <begin position="1"/>
        <end position="44"/>
    </location>
</feature>
<protein>
    <recommendedName>
        <fullName evidence="4">Retrotransposon Copia-like N-terminal domain-containing protein</fullName>
    </recommendedName>
</protein>
<dbReference type="PANTHER" id="PTHR47481:SF31">
    <property type="entry name" value="OS01G0873500 PROTEIN"/>
    <property type="match status" value="1"/>
</dbReference>
<dbReference type="PANTHER" id="PTHR47481">
    <property type="match status" value="1"/>
</dbReference>
<accession>A0A9P0Z4G4</accession>
<dbReference type="Pfam" id="PF14223">
    <property type="entry name" value="Retrotran_gag_2"/>
    <property type="match status" value="1"/>
</dbReference>
<dbReference type="OrthoDB" id="1023818at2759"/>